<organism evidence="1 2">
    <name type="scientific">Ligilactobacillus salivarius</name>
    <dbReference type="NCBI Taxonomy" id="1624"/>
    <lineage>
        <taxon>Bacteria</taxon>
        <taxon>Bacillati</taxon>
        <taxon>Bacillota</taxon>
        <taxon>Bacilli</taxon>
        <taxon>Lactobacillales</taxon>
        <taxon>Lactobacillaceae</taxon>
        <taxon>Ligilactobacillus</taxon>
    </lineage>
</organism>
<evidence type="ECO:0000313" key="2">
    <source>
        <dbReference type="Proteomes" id="UP000244552"/>
    </source>
</evidence>
<gene>
    <name evidence="1" type="ORF">DBP89_09770</name>
</gene>
<evidence type="ECO:0000313" key="1">
    <source>
        <dbReference type="EMBL" id="PTR94442.1"/>
    </source>
</evidence>
<proteinExistence type="predicted"/>
<comment type="caution">
    <text evidence="1">The sequence shown here is derived from an EMBL/GenBank/DDBJ whole genome shotgun (WGS) entry which is preliminary data.</text>
</comment>
<protein>
    <submittedName>
        <fullName evidence="1">Uncharacterized protein</fullName>
    </submittedName>
</protein>
<dbReference type="RefSeq" id="WP_081511150.1">
    <property type="nucleotide sequence ID" value="NZ_JARVGD010000011.1"/>
</dbReference>
<sequence>MLKVNDEEAKIVPSKYEYTVKFVDTDKDFYDDSHSTGVLSYDNIWDIILSKKELENRSIDSITIKLL</sequence>
<reference evidence="1 2" key="1">
    <citation type="journal article" date="2018" name="Genome Announc.">
        <title>Fifty-Six Draft Genome Sequences of 10 Lactobacillus Species from 22 Commercial Dietary Supplements.</title>
        <authorList>
            <person name="Gangiredla J."/>
            <person name="Barnaba T.J."/>
            <person name="Mammel M.K."/>
            <person name="Lacher D.W."/>
            <person name="Elkins C.A."/>
            <person name="Lampel K.A."/>
            <person name="Whitehouse C.A."/>
            <person name="Tartera C."/>
        </authorList>
    </citation>
    <scope>NUCLEOTIDE SEQUENCE [LARGE SCALE GENOMIC DNA]</scope>
    <source>
        <strain evidence="1 2">DS11_12</strain>
    </source>
</reference>
<name>A0ABD6XCT7_9LACO</name>
<dbReference type="Proteomes" id="UP000244552">
    <property type="component" value="Unassembled WGS sequence"/>
</dbReference>
<dbReference type="AlphaFoldDB" id="A0ABD6XCT7"/>
<dbReference type="EMBL" id="QAGV01000018">
    <property type="protein sequence ID" value="PTR94442.1"/>
    <property type="molecule type" value="Genomic_DNA"/>
</dbReference>
<accession>A0ABD6XCT7</accession>